<dbReference type="Proteomes" id="UP000295345">
    <property type="component" value="Unassembled WGS sequence"/>
</dbReference>
<dbReference type="RefSeq" id="WP_132817901.1">
    <property type="nucleotide sequence ID" value="NZ_SMKI01000097.1"/>
</dbReference>
<dbReference type="OrthoDB" id="4382201at2"/>
<feature type="region of interest" description="Disordered" evidence="1">
    <location>
        <begin position="524"/>
        <end position="557"/>
    </location>
</feature>
<gene>
    <name evidence="3" type="ORF">E1283_11675</name>
</gene>
<organism evidence="3 4">
    <name type="scientific">Streptomyces hainanensis</name>
    <dbReference type="NCBI Taxonomy" id="402648"/>
    <lineage>
        <taxon>Bacteria</taxon>
        <taxon>Bacillati</taxon>
        <taxon>Actinomycetota</taxon>
        <taxon>Actinomycetes</taxon>
        <taxon>Kitasatosporales</taxon>
        <taxon>Streptomycetaceae</taxon>
        <taxon>Streptomyces</taxon>
    </lineage>
</organism>
<accession>A0A4R4TIY5</accession>
<proteinExistence type="predicted"/>
<dbReference type="AlphaFoldDB" id="A0A4R4TIY5"/>
<evidence type="ECO:0000259" key="2">
    <source>
        <dbReference type="Pfam" id="PF03432"/>
    </source>
</evidence>
<evidence type="ECO:0000313" key="4">
    <source>
        <dbReference type="Proteomes" id="UP000295345"/>
    </source>
</evidence>
<keyword evidence="4" id="KW-1185">Reference proteome</keyword>
<dbReference type="EMBL" id="SMKI01000097">
    <property type="protein sequence ID" value="TDC75694.1"/>
    <property type="molecule type" value="Genomic_DNA"/>
</dbReference>
<feature type="domain" description="MobA/VirD2-like nuclease" evidence="2">
    <location>
        <begin position="68"/>
        <end position="165"/>
    </location>
</feature>
<evidence type="ECO:0000313" key="3">
    <source>
        <dbReference type="EMBL" id="TDC75694.1"/>
    </source>
</evidence>
<dbReference type="InterPro" id="IPR005094">
    <property type="entry name" value="Endonuclease_MobA/VirD2"/>
</dbReference>
<feature type="compositionally biased region" description="Pro residues" evidence="1">
    <location>
        <begin position="546"/>
        <end position="557"/>
    </location>
</feature>
<evidence type="ECO:0000256" key="1">
    <source>
        <dbReference type="SAM" id="MobiDB-lite"/>
    </source>
</evidence>
<protein>
    <submittedName>
        <fullName evidence="3">Mobilization protein</fullName>
    </submittedName>
</protein>
<feature type="compositionally biased region" description="Basic and acidic residues" evidence="1">
    <location>
        <begin position="181"/>
        <end position="200"/>
    </location>
</feature>
<sequence>MNPKIARRGSRTLGLLAYLYGPGLRDQHTDPHLVASWDDTAPDPGRDEDALLRDLARVLDQPVQVLPERHRPRRHVWHCSVRAAPEDRLLTDAEWATIARRVVAATGIAPEGDVDACRWAAVRHADDHIHIVATLVREDGRRPRLDKDAARAQAECRQIERDFGLRRLNPGDGTAAPRPTSAERFKAERHQRQRTPREQLREAVRQAVAGASSQDEFFARLSEQGLLVRQRHAPSGDLLGYTVALVGDHDHRGEPVWFSGTKLAPDLSWPRIRARLGPHVTVPAVTPVRARADATDATWTAASILDQDDAAAAAQLVAAGELLDALTITATAPTRAQIAAAARVFERAARSHIHAAHAQARALHRAARSLALAGTPLGRGPDGAATAMLLSALILLVVAGHTWHATRAHHQQAAAALQAAEHLRSAYDIAAARPIATLRERGRQLPPQRHARHTATLRAALPEAAERVLAEPGWHALAATLEEIEGSGGGAEALLLQSARHRELASAHSISEVLTWRLRHLGHLPHSSLSRSGTTARRREDIVRPTSPPGAPRPGAG</sequence>
<reference evidence="3 4" key="1">
    <citation type="submission" date="2019-03" db="EMBL/GenBank/DDBJ databases">
        <title>Draft genome sequences of novel Actinobacteria.</title>
        <authorList>
            <person name="Sahin N."/>
            <person name="Ay H."/>
            <person name="Saygin H."/>
        </authorList>
    </citation>
    <scope>NUCLEOTIDE SEQUENCE [LARGE SCALE GENOMIC DNA]</scope>
    <source>
        <strain evidence="3 4">DSM 41900</strain>
    </source>
</reference>
<name>A0A4R4TIY5_9ACTN</name>
<feature type="region of interest" description="Disordered" evidence="1">
    <location>
        <begin position="166"/>
        <end position="200"/>
    </location>
</feature>
<dbReference type="Pfam" id="PF03432">
    <property type="entry name" value="Relaxase"/>
    <property type="match status" value="1"/>
</dbReference>
<comment type="caution">
    <text evidence="3">The sequence shown here is derived from an EMBL/GenBank/DDBJ whole genome shotgun (WGS) entry which is preliminary data.</text>
</comment>